<dbReference type="Proteomes" id="UP001642484">
    <property type="component" value="Unassembled WGS sequence"/>
</dbReference>
<dbReference type="EMBL" id="CAXAMN010023195">
    <property type="protein sequence ID" value="CAK9075826.1"/>
    <property type="molecule type" value="Genomic_DNA"/>
</dbReference>
<accession>A0ABP0PJA7</accession>
<gene>
    <name evidence="2" type="ORF">CCMP2556_LOCUS37360</name>
</gene>
<proteinExistence type="predicted"/>
<protein>
    <submittedName>
        <fullName evidence="2">Uncharacterized protein</fullName>
    </submittedName>
</protein>
<feature type="signal peptide" evidence="1">
    <location>
        <begin position="1"/>
        <end position="23"/>
    </location>
</feature>
<reference evidence="2 3" key="1">
    <citation type="submission" date="2024-02" db="EMBL/GenBank/DDBJ databases">
        <authorList>
            <person name="Chen Y."/>
            <person name="Shah S."/>
            <person name="Dougan E. K."/>
            <person name="Thang M."/>
            <person name="Chan C."/>
        </authorList>
    </citation>
    <scope>NUCLEOTIDE SEQUENCE [LARGE SCALE GENOMIC DNA]</scope>
</reference>
<evidence type="ECO:0000313" key="2">
    <source>
        <dbReference type="EMBL" id="CAK9075826.1"/>
    </source>
</evidence>
<evidence type="ECO:0000313" key="3">
    <source>
        <dbReference type="Proteomes" id="UP001642484"/>
    </source>
</evidence>
<keyword evidence="3" id="KW-1185">Reference proteome</keyword>
<organism evidence="2 3">
    <name type="scientific">Durusdinium trenchii</name>
    <dbReference type="NCBI Taxonomy" id="1381693"/>
    <lineage>
        <taxon>Eukaryota</taxon>
        <taxon>Sar</taxon>
        <taxon>Alveolata</taxon>
        <taxon>Dinophyceae</taxon>
        <taxon>Suessiales</taxon>
        <taxon>Symbiodiniaceae</taxon>
        <taxon>Durusdinium</taxon>
    </lineage>
</organism>
<sequence>MRYGPGCLLLADMGLTLAALVNAEAACDVSLLQTGLNLEEAQSTGRVKTCCKRTGQQSGFEQEVQALSEHLDQLDHQLGDLPNASRYYQKMQEFQDLSQMEFQSESPSSGRSGQLWLTQLTVVSRGFNSWCNAHSDLVLGFLSFLACSVLIALCIPCGLAPVQLIAWAISEEKPEPSHARKETPG</sequence>
<keyword evidence="1" id="KW-0732">Signal</keyword>
<feature type="chain" id="PRO_5045706642" evidence="1">
    <location>
        <begin position="24"/>
        <end position="185"/>
    </location>
</feature>
<name>A0ABP0PJA7_9DINO</name>
<evidence type="ECO:0000256" key="1">
    <source>
        <dbReference type="SAM" id="SignalP"/>
    </source>
</evidence>
<comment type="caution">
    <text evidence="2">The sequence shown here is derived from an EMBL/GenBank/DDBJ whole genome shotgun (WGS) entry which is preliminary data.</text>
</comment>